<keyword evidence="1" id="KW-0808">Transferase</keyword>
<dbReference type="Gene3D" id="1.10.510.10">
    <property type="entry name" value="Transferase(Phosphotransferase) domain 1"/>
    <property type="match status" value="1"/>
</dbReference>
<dbReference type="GO" id="GO:0004674">
    <property type="term" value="F:protein serine/threonine kinase activity"/>
    <property type="evidence" value="ECO:0007669"/>
    <property type="project" value="TreeGrafter"/>
</dbReference>
<dbReference type="AlphaFoldDB" id="A0A382RCJ9"/>
<dbReference type="Pfam" id="PF00498">
    <property type="entry name" value="FHA"/>
    <property type="match status" value="1"/>
</dbReference>
<keyword evidence="2" id="KW-0547">Nucleotide-binding</keyword>
<feature type="domain" description="Protein kinase" evidence="6">
    <location>
        <begin position="1"/>
        <end position="192"/>
    </location>
</feature>
<dbReference type="InterPro" id="IPR011009">
    <property type="entry name" value="Kinase-like_dom_sf"/>
</dbReference>
<keyword evidence="3" id="KW-0418">Kinase</keyword>
<dbReference type="PANTHER" id="PTHR43289:SF6">
    <property type="entry name" value="SERINE_THREONINE-PROTEIN KINASE NEKL-3"/>
    <property type="match status" value="1"/>
</dbReference>
<dbReference type="SMART" id="SM00240">
    <property type="entry name" value="FHA"/>
    <property type="match status" value="1"/>
</dbReference>
<feature type="non-terminal residue" evidence="7">
    <location>
        <position position="1"/>
    </location>
</feature>
<dbReference type="EMBL" id="UINC01120540">
    <property type="protein sequence ID" value="SVC95090.1"/>
    <property type="molecule type" value="Genomic_DNA"/>
</dbReference>
<organism evidence="7">
    <name type="scientific">marine metagenome</name>
    <dbReference type="NCBI Taxonomy" id="408172"/>
    <lineage>
        <taxon>unclassified sequences</taxon>
        <taxon>metagenomes</taxon>
        <taxon>ecological metagenomes</taxon>
    </lineage>
</organism>
<dbReference type="PROSITE" id="PS50006">
    <property type="entry name" value="FHA_DOMAIN"/>
    <property type="match status" value="1"/>
</dbReference>
<evidence type="ECO:0000256" key="1">
    <source>
        <dbReference type="ARBA" id="ARBA00022679"/>
    </source>
</evidence>
<evidence type="ECO:0000313" key="7">
    <source>
        <dbReference type="EMBL" id="SVC95090.1"/>
    </source>
</evidence>
<keyword evidence="4" id="KW-0067">ATP-binding</keyword>
<reference evidence="7" key="1">
    <citation type="submission" date="2018-05" db="EMBL/GenBank/DDBJ databases">
        <authorList>
            <person name="Lanie J.A."/>
            <person name="Ng W.-L."/>
            <person name="Kazmierczak K.M."/>
            <person name="Andrzejewski T.M."/>
            <person name="Davidsen T.M."/>
            <person name="Wayne K.J."/>
            <person name="Tettelin H."/>
            <person name="Glass J.I."/>
            <person name="Rusch D."/>
            <person name="Podicherti R."/>
            <person name="Tsui H.-C.T."/>
            <person name="Winkler M.E."/>
        </authorList>
    </citation>
    <scope>NUCLEOTIDE SEQUENCE</scope>
</reference>
<evidence type="ECO:0000259" key="6">
    <source>
        <dbReference type="PROSITE" id="PS50011"/>
    </source>
</evidence>
<name>A0A382RCJ9_9ZZZZ</name>
<evidence type="ECO:0008006" key="8">
    <source>
        <dbReference type="Google" id="ProtNLM"/>
    </source>
</evidence>
<dbReference type="Pfam" id="PF00069">
    <property type="entry name" value="Pkinase"/>
    <property type="match status" value="1"/>
</dbReference>
<dbReference type="PROSITE" id="PS50011">
    <property type="entry name" value="PROTEIN_KINASE_DOM"/>
    <property type="match status" value="1"/>
</dbReference>
<protein>
    <recommendedName>
        <fullName evidence="8">FHA domain-containing protein</fullName>
    </recommendedName>
</protein>
<accession>A0A382RCJ9</accession>
<dbReference type="Gene3D" id="2.60.200.20">
    <property type="match status" value="1"/>
</dbReference>
<dbReference type="InterPro" id="IPR000719">
    <property type="entry name" value="Prot_kinase_dom"/>
</dbReference>
<dbReference type="SUPFAM" id="SSF56112">
    <property type="entry name" value="Protein kinase-like (PK-like)"/>
    <property type="match status" value="1"/>
</dbReference>
<evidence type="ECO:0000256" key="3">
    <source>
        <dbReference type="ARBA" id="ARBA00022777"/>
    </source>
</evidence>
<evidence type="ECO:0000256" key="2">
    <source>
        <dbReference type="ARBA" id="ARBA00022741"/>
    </source>
</evidence>
<evidence type="ECO:0000256" key="4">
    <source>
        <dbReference type="ARBA" id="ARBA00022840"/>
    </source>
</evidence>
<feature type="domain" description="FHA" evidence="5">
    <location>
        <begin position="239"/>
        <end position="292"/>
    </location>
</feature>
<gene>
    <name evidence="7" type="ORF">METZ01_LOCUS347944</name>
</gene>
<proteinExistence type="predicted"/>
<dbReference type="SMART" id="SM00220">
    <property type="entry name" value="S_TKc"/>
    <property type="match status" value="1"/>
</dbReference>
<evidence type="ECO:0000259" key="5">
    <source>
        <dbReference type="PROSITE" id="PS50006"/>
    </source>
</evidence>
<dbReference type="InterPro" id="IPR008984">
    <property type="entry name" value="SMAD_FHA_dom_sf"/>
</dbReference>
<dbReference type="PANTHER" id="PTHR43289">
    <property type="entry name" value="MITOGEN-ACTIVATED PROTEIN KINASE KINASE KINASE 20-RELATED"/>
    <property type="match status" value="1"/>
</dbReference>
<sequence>LHVTRDDEAGYYYYVMELADDLHNGQNIAAENYQARNMASEVASRGRLPTNECLTIGIQAAHALGYLHSNNIVHRDVRPSSIIYCGGRIKLADISFITSIGGSFSASGTQGYAPIEGPGYPPADVYSMGKVIYELASGLHRHNFPAMPTTTTGISPEEHKFQEALQEILATACHVEQDKRYPDGNRFYEALVSLQSGVLTAVTVEPSAEIAAAPQDDGLRVTTCFKGDEFLYNFPAQEILIGRRNDRQAIHLDLSPDTSVSRIHAHLWFQDDNLWIEDLGSSYGSKVNGEPLTTPQAVTPSDVIVVGETRLKLAW</sequence>
<dbReference type="GO" id="GO:0005524">
    <property type="term" value="F:ATP binding"/>
    <property type="evidence" value="ECO:0007669"/>
    <property type="project" value="UniProtKB-KW"/>
</dbReference>
<dbReference type="CDD" id="cd00060">
    <property type="entry name" value="FHA"/>
    <property type="match status" value="1"/>
</dbReference>
<dbReference type="InterPro" id="IPR000253">
    <property type="entry name" value="FHA_dom"/>
</dbReference>
<dbReference type="SUPFAM" id="SSF49879">
    <property type="entry name" value="SMAD/FHA domain"/>
    <property type="match status" value="1"/>
</dbReference>